<dbReference type="STRING" id="27835.A0A158R1A1"/>
<evidence type="ECO:0000313" key="3">
    <source>
        <dbReference type="EMBL" id="VDL76967.1"/>
    </source>
</evidence>
<evidence type="ECO:0000313" key="5">
    <source>
        <dbReference type="WBParaSite" id="NBR_0001337701-mRNA-1"/>
    </source>
</evidence>
<sequence>MRSTSLLLIAVALALVLPIASLFFGSSCGGGCGGCGGYGRKKRSVEELEEYRFEADHNDKLCNNPELKRFIDKNMVTNPLASKTNLVTGLQQEGDRFFVVCTTGDSAYSAPRSSVFCSSTAHNHTCYVLGF</sequence>
<evidence type="ECO:0000313" key="4">
    <source>
        <dbReference type="Proteomes" id="UP000271162"/>
    </source>
</evidence>
<keyword evidence="4" id="KW-1185">Reference proteome</keyword>
<accession>A0A158R1A1</accession>
<evidence type="ECO:0000256" key="1">
    <source>
        <dbReference type="SAM" id="SignalP"/>
    </source>
</evidence>
<feature type="domain" description="Ground-like" evidence="2">
    <location>
        <begin position="59"/>
        <end position="128"/>
    </location>
</feature>
<feature type="chain" id="PRO_5043135752" evidence="1">
    <location>
        <begin position="22"/>
        <end position="131"/>
    </location>
</feature>
<dbReference type="Proteomes" id="UP000271162">
    <property type="component" value="Unassembled WGS sequence"/>
</dbReference>
<dbReference type="WBParaSite" id="NBR_0001337701-mRNA-1">
    <property type="protein sequence ID" value="NBR_0001337701-mRNA-1"/>
    <property type="gene ID" value="NBR_0001337701"/>
</dbReference>
<dbReference type="EMBL" id="UYSL01021021">
    <property type="protein sequence ID" value="VDL76967.1"/>
    <property type="molecule type" value="Genomic_DNA"/>
</dbReference>
<gene>
    <name evidence="3" type="ORF">NBR_LOCUS13378</name>
</gene>
<evidence type="ECO:0000259" key="2">
    <source>
        <dbReference type="Pfam" id="PF04155"/>
    </source>
</evidence>
<protein>
    <submittedName>
        <fullName evidence="5">Ground-like domain-containing protein</fullName>
    </submittedName>
</protein>
<reference evidence="3 4" key="2">
    <citation type="submission" date="2018-11" db="EMBL/GenBank/DDBJ databases">
        <authorList>
            <consortium name="Pathogen Informatics"/>
        </authorList>
    </citation>
    <scope>NUCLEOTIDE SEQUENCE [LARGE SCALE GENOMIC DNA]</scope>
</reference>
<organism evidence="5">
    <name type="scientific">Nippostrongylus brasiliensis</name>
    <name type="common">Rat hookworm</name>
    <dbReference type="NCBI Taxonomy" id="27835"/>
    <lineage>
        <taxon>Eukaryota</taxon>
        <taxon>Metazoa</taxon>
        <taxon>Ecdysozoa</taxon>
        <taxon>Nematoda</taxon>
        <taxon>Chromadorea</taxon>
        <taxon>Rhabditida</taxon>
        <taxon>Rhabditina</taxon>
        <taxon>Rhabditomorpha</taxon>
        <taxon>Strongyloidea</taxon>
        <taxon>Heligmosomidae</taxon>
        <taxon>Nippostrongylus</taxon>
    </lineage>
</organism>
<dbReference type="PROSITE" id="PS51257">
    <property type="entry name" value="PROKAR_LIPOPROTEIN"/>
    <property type="match status" value="1"/>
</dbReference>
<feature type="signal peptide" evidence="1">
    <location>
        <begin position="1"/>
        <end position="21"/>
    </location>
</feature>
<dbReference type="Pfam" id="PF04155">
    <property type="entry name" value="Ground-like"/>
    <property type="match status" value="1"/>
</dbReference>
<dbReference type="AlphaFoldDB" id="A0A158R1A1"/>
<dbReference type="OMA" id="HDSAYCG"/>
<name>A0A158R1A1_NIPBR</name>
<dbReference type="InterPro" id="IPR007284">
    <property type="entry name" value="Ground-like_dom"/>
</dbReference>
<keyword evidence="1" id="KW-0732">Signal</keyword>
<reference evidence="5" key="1">
    <citation type="submission" date="2016-04" db="UniProtKB">
        <authorList>
            <consortium name="WormBaseParasite"/>
        </authorList>
    </citation>
    <scope>IDENTIFICATION</scope>
</reference>
<proteinExistence type="predicted"/>